<feature type="compositionally biased region" description="Low complexity" evidence="2">
    <location>
        <begin position="685"/>
        <end position="696"/>
    </location>
</feature>
<feature type="compositionally biased region" description="Low complexity" evidence="2">
    <location>
        <begin position="599"/>
        <end position="618"/>
    </location>
</feature>
<gene>
    <name evidence="4" type="ORF">TR157423</name>
</gene>
<feature type="region of interest" description="Disordered" evidence="2">
    <location>
        <begin position="403"/>
        <end position="423"/>
    </location>
</feature>
<dbReference type="CDD" id="cd00112">
    <property type="entry name" value="LDLa"/>
    <property type="match status" value="1"/>
</dbReference>
<proteinExistence type="predicted"/>
<feature type="compositionally biased region" description="Basic and acidic residues" evidence="2">
    <location>
        <begin position="720"/>
        <end position="731"/>
    </location>
</feature>
<dbReference type="AlphaFoldDB" id="A0A0X3PWE1"/>
<feature type="signal peptide" evidence="3">
    <location>
        <begin position="1"/>
        <end position="15"/>
    </location>
</feature>
<sequence length="784" mass="86094">MKNFTLLLILISVVAEDYFMLMEFHELCMRPPNNGFYKVLNSDDLLLHNQIVLYWNSSSTRNSAPSSHRASTHSPSVCPGVTIRPAGRYVRRFLSDGAVYFWLLHAQATITCPAQQPTPSAEEFQITFEQWLDSSAPGSKSVETEEAYDRGDSFYLPDHYIPETVNLSCDDTGRGPQVHVNLTDRLRILRIKWKFFPSLQPQSALRELLTARPPSDGISRTPPNLPDPDLLDRATTASAAPPSQLSLLMLPPGFNVRIQITSRLHFGGNFSLARKRELCDLYGFWCSPTSAVAAAAAEEENETSGTCIRSSMLCDGFPDCWLDDPENSPDEVGCKVPLQPEPDSPSFTNMLNGSLIPESYPSTRGQSWSTKLPWLVAAFVPVVLLCALVRICSQRRQLDFADEVHPEQNAPDGQPGVTYGGTPMAQIRLPAPRYKIPPTKRGLLWAAGLRRTRSSGQLGCGGPDDYPKEFQLQPKRSVQQLYGGEDLRSSKHKIEEADEEAETAVSDGNQKEMVKTSLPTSDATCLHGPEDRSRPKCCNLQIDMRQPCDADLLISASPCKSRLTNRQKVTGRLNSDPQSREHFRLPSSLLLSCWSELSPSSSSSDSALPTTAPSTAPPGIDDCCLRGENDPEVFFSYRFNGQTEREDEEEEEEDSCAVCRQMRESGCIPNEADVDTSKSSPLEQTPSTSSTSDVSSCINGQSTSPHAFPTQTTSVTECRASVHGEEREKVSEQASSPATMQGGENFSNIGSDPLSRREPNPAAVSQLSLTSSIVMPAEAVESNG</sequence>
<evidence type="ECO:0000256" key="2">
    <source>
        <dbReference type="SAM" id="MobiDB-lite"/>
    </source>
</evidence>
<feature type="region of interest" description="Disordered" evidence="2">
    <location>
        <begin position="599"/>
        <end position="623"/>
    </location>
</feature>
<feature type="compositionally biased region" description="Polar residues" evidence="2">
    <location>
        <begin position="732"/>
        <end position="750"/>
    </location>
</feature>
<keyword evidence="1" id="KW-1015">Disulfide bond</keyword>
<accession>A0A0X3PWE1</accession>
<protein>
    <submittedName>
        <fullName evidence="4">Uncharacterized protein</fullName>
    </submittedName>
</protein>
<organism evidence="4">
    <name type="scientific">Schistocephalus solidus</name>
    <name type="common">Tapeworm</name>
    <dbReference type="NCBI Taxonomy" id="70667"/>
    <lineage>
        <taxon>Eukaryota</taxon>
        <taxon>Metazoa</taxon>
        <taxon>Spiralia</taxon>
        <taxon>Lophotrochozoa</taxon>
        <taxon>Platyhelminthes</taxon>
        <taxon>Cestoda</taxon>
        <taxon>Eucestoda</taxon>
        <taxon>Diphyllobothriidea</taxon>
        <taxon>Diphyllobothriidae</taxon>
        <taxon>Schistocephalus</taxon>
    </lineage>
</organism>
<feature type="region of interest" description="Disordered" evidence="2">
    <location>
        <begin position="494"/>
        <end position="531"/>
    </location>
</feature>
<evidence type="ECO:0000256" key="1">
    <source>
        <dbReference type="ARBA" id="ARBA00023157"/>
    </source>
</evidence>
<dbReference type="EMBL" id="GEEE01007054">
    <property type="protein sequence ID" value="JAP56171.1"/>
    <property type="molecule type" value="Transcribed_RNA"/>
</dbReference>
<keyword evidence="3" id="KW-0732">Signal</keyword>
<dbReference type="InterPro" id="IPR002172">
    <property type="entry name" value="LDrepeatLR_classA_rpt"/>
</dbReference>
<evidence type="ECO:0000256" key="3">
    <source>
        <dbReference type="SAM" id="SignalP"/>
    </source>
</evidence>
<feature type="region of interest" description="Disordered" evidence="2">
    <location>
        <begin position="212"/>
        <end position="236"/>
    </location>
</feature>
<feature type="compositionally biased region" description="Polar residues" evidence="2">
    <location>
        <begin position="697"/>
        <end position="716"/>
    </location>
</feature>
<evidence type="ECO:0000313" key="4">
    <source>
        <dbReference type="EMBL" id="JAP56171.1"/>
    </source>
</evidence>
<name>A0A0X3PWE1_SCHSO</name>
<feature type="region of interest" description="Disordered" evidence="2">
    <location>
        <begin position="669"/>
        <end position="764"/>
    </location>
</feature>
<reference evidence="4" key="1">
    <citation type="submission" date="2016-01" db="EMBL/GenBank/DDBJ databases">
        <title>Reference transcriptome for the parasite Schistocephalus solidus: insights into the molecular evolution of parasitism.</title>
        <authorList>
            <person name="Hebert F.O."/>
            <person name="Grambauer S."/>
            <person name="Barber I."/>
            <person name="Landry C.R."/>
            <person name="Aubin-Horth N."/>
        </authorList>
    </citation>
    <scope>NUCLEOTIDE SEQUENCE</scope>
</reference>
<feature type="chain" id="PRO_5013040122" evidence="3">
    <location>
        <begin position="16"/>
        <end position="784"/>
    </location>
</feature>